<dbReference type="Proteomes" id="UP000037035">
    <property type="component" value="Unassembled WGS sequence"/>
</dbReference>
<accession>A0A0L6UZB8</accession>
<gene>
    <name evidence="2" type="ORF">VP01_32g16</name>
</gene>
<feature type="region of interest" description="Disordered" evidence="1">
    <location>
        <begin position="1"/>
        <end position="82"/>
    </location>
</feature>
<dbReference type="VEuPathDB" id="FungiDB:VP01_32g16"/>
<feature type="compositionally biased region" description="Low complexity" evidence="1">
    <location>
        <begin position="51"/>
        <end position="62"/>
    </location>
</feature>
<proteinExistence type="predicted"/>
<sequence length="150" mass="15876">MGAICCKPRKFDGQGHQLSELPRPTTQEPSRMEMSKGKANGNGREEDVRRAAAAAAEARAQASKTRGTKGGDIAKALTHQPADGGRVDQAIAAGSQPPNQHPIVVRQSVLFFSAIDLSLIAFLHHTRLFICIGVPLTVGLKACLTSPPSN</sequence>
<evidence type="ECO:0000313" key="2">
    <source>
        <dbReference type="EMBL" id="KNZ53235.1"/>
    </source>
</evidence>
<evidence type="ECO:0000256" key="1">
    <source>
        <dbReference type="SAM" id="MobiDB-lite"/>
    </source>
</evidence>
<evidence type="ECO:0000313" key="3">
    <source>
        <dbReference type="Proteomes" id="UP000037035"/>
    </source>
</evidence>
<organism evidence="2 3">
    <name type="scientific">Puccinia sorghi</name>
    <dbReference type="NCBI Taxonomy" id="27349"/>
    <lineage>
        <taxon>Eukaryota</taxon>
        <taxon>Fungi</taxon>
        <taxon>Dikarya</taxon>
        <taxon>Basidiomycota</taxon>
        <taxon>Pucciniomycotina</taxon>
        <taxon>Pucciniomycetes</taxon>
        <taxon>Pucciniales</taxon>
        <taxon>Pucciniaceae</taxon>
        <taxon>Puccinia</taxon>
    </lineage>
</organism>
<dbReference type="AlphaFoldDB" id="A0A0L6UZB8"/>
<name>A0A0L6UZB8_9BASI</name>
<keyword evidence="3" id="KW-1185">Reference proteome</keyword>
<protein>
    <submittedName>
        <fullName evidence="2">Uncharacterized protein</fullName>
    </submittedName>
</protein>
<reference evidence="2 3" key="1">
    <citation type="submission" date="2015-08" db="EMBL/GenBank/DDBJ databases">
        <title>Next Generation Sequencing and Analysis of the Genome of Puccinia sorghi L Schw, the Causal Agent of Maize Common Rust.</title>
        <authorList>
            <person name="Rochi L."/>
            <person name="Burguener G."/>
            <person name="Darino M."/>
            <person name="Turjanski A."/>
            <person name="Kreff E."/>
            <person name="Dieguez M.J."/>
            <person name="Sacco F."/>
        </authorList>
    </citation>
    <scope>NUCLEOTIDE SEQUENCE [LARGE SCALE GENOMIC DNA]</scope>
    <source>
        <strain evidence="2 3">RO10H11247</strain>
    </source>
</reference>
<dbReference type="OrthoDB" id="2503286at2759"/>
<comment type="caution">
    <text evidence="2">The sequence shown here is derived from an EMBL/GenBank/DDBJ whole genome shotgun (WGS) entry which is preliminary data.</text>
</comment>
<dbReference type="EMBL" id="LAVV01008280">
    <property type="protein sequence ID" value="KNZ53235.1"/>
    <property type="molecule type" value="Genomic_DNA"/>
</dbReference>